<dbReference type="PROSITE" id="PS51257">
    <property type="entry name" value="PROKAR_LIPOPROTEIN"/>
    <property type="match status" value="1"/>
</dbReference>
<dbReference type="GO" id="GO:0005829">
    <property type="term" value="C:cytosol"/>
    <property type="evidence" value="ECO:0007669"/>
    <property type="project" value="TreeGrafter"/>
</dbReference>
<dbReference type="EMBL" id="CAEZUF010000002">
    <property type="protein sequence ID" value="CAB4583770.1"/>
    <property type="molecule type" value="Genomic_DNA"/>
</dbReference>
<proteinExistence type="predicted"/>
<dbReference type="Pfam" id="PF13450">
    <property type="entry name" value="NAD_binding_8"/>
    <property type="match status" value="1"/>
</dbReference>
<dbReference type="PANTHER" id="PTHR10668">
    <property type="entry name" value="PHYTOENE DEHYDROGENASE"/>
    <property type="match status" value="1"/>
</dbReference>
<dbReference type="PANTHER" id="PTHR10668:SF103">
    <property type="entry name" value="PYRIDINE NUCLEOTIDE-DISULFIDE OXIDOREDUCTASE DOMAIN-CONTAINING PROTEIN 2"/>
    <property type="match status" value="1"/>
</dbReference>
<reference evidence="1" key="1">
    <citation type="submission" date="2020-05" db="EMBL/GenBank/DDBJ databases">
        <authorList>
            <person name="Chiriac C."/>
            <person name="Salcher M."/>
            <person name="Ghai R."/>
            <person name="Kavagutti S V."/>
        </authorList>
    </citation>
    <scope>NUCLEOTIDE SEQUENCE</scope>
</reference>
<name>A0A6J6F4V2_9ZZZZ</name>
<protein>
    <submittedName>
        <fullName evidence="1">Unannotated protein</fullName>
    </submittedName>
</protein>
<evidence type="ECO:0000313" key="1">
    <source>
        <dbReference type="EMBL" id="CAB4583770.1"/>
    </source>
</evidence>
<dbReference type="InterPro" id="IPR036188">
    <property type="entry name" value="FAD/NAD-bd_sf"/>
</dbReference>
<dbReference type="Gene3D" id="3.50.50.60">
    <property type="entry name" value="FAD/NAD(P)-binding domain"/>
    <property type="match status" value="2"/>
</dbReference>
<accession>A0A6J6F4V2</accession>
<sequence length="516" mass="56573">MNEKFDVVIIGGGHNGLVAACYLALSNKKTLILEAKSELGGASTSVRAFPDFDANLSRYSYLVSLLPDQILKDLSIDFETISRKVSSFTPTTRNDRNIGLLVNRELDNESKDSFFDLTGSNAEYEKWDTFYNELFKLAQVIAPTMLSPLLTRAEMKQLAIDNGLSQAWNDFIERPLGEVIRREFNDDLVRGVVLTDALIGTFTPADNLMANICFLYHLIGNGTGEWKVPRGGMGALVKKLTARALELGVEIRTDSKVTKIGNEGLLKTVEVNNKEIISTEFIAANCAPQILAEILGTTPPKYTKGSQLKVNMLLKKLPRLKSGTDPKAAFAGTFHIDESYTQFEKAFQEAESGKIPNIIPAEMYCHTLTDSSILSDDLNKAGYQTLTLFAIHTPASLFDHDNEGVKAKMLSQIFYQLNQYLLDPIEECLAVSANGTLCIEVKSPQDLEKDVSLPGGNIFHMDLQFPFSEVAEITHANRWGVETDDKQIFICGAGAIRGGGVSGIGGHNAAMAILGK</sequence>
<dbReference type="AlphaFoldDB" id="A0A6J6F4V2"/>
<gene>
    <name evidence="1" type="ORF">UFOPK1791_00075</name>
</gene>
<dbReference type="SUPFAM" id="SSF51905">
    <property type="entry name" value="FAD/NAD(P)-binding domain"/>
    <property type="match status" value="1"/>
</dbReference>
<organism evidence="1">
    <name type="scientific">freshwater metagenome</name>
    <dbReference type="NCBI Taxonomy" id="449393"/>
    <lineage>
        <taxon>unclassified sequences</taxon>
        <taxon>metagenomes</taxon>
        <taxon>ecological metagenomes</taxon>
    </lineage>
</organism>